<reference evidence="2 3" key="1">
    <citation type="submission" date="2017-05" db="EMBL/GenBank/DDBJ databases">
        <authorList>
            <person name="Varghese N."/>
            <person name="Submissions S."/>
        </authorList>
    </citation>
    <scope>NUCLEOTIDE SEQUENCE [LARGE SCALE GENOMIC DNA]</scope>
    <source>
        <strain evidence="2 3">DSM 28009</strain>
    </source>
</reference>
<name>A0A521AG69_9RHOB</name>
<evidence type="ECO:0000259" key="1">
    <source>
        <dbReference type="Pfam" id="PF12102"/>
    </source>
</evidence>
<sequence>MLHEYLSRLARDYVYERAKNFSGSNFGNFVRHDVALEAKKRLVFLPYELEVKASVGQSRWAAVPWLAFFDPLVTDTATRGYYVVYLINAQTEEIVLSMNQGTTEVYREFGETEKGREILARRAVDIAERVPEFSERFDRSSIDLGSNEKLPAGYVAGHSFGRVYHAGSLDPDLFNEDLEMMLGAYKALVDRGGRTPVDTMMEEAESTDIIETRKYVLSRRIERAKNVRVRVLERRGLKCEGCGLSPIEHYRYEGPIKSIPLDVHHAKPIRELSEGESRRYKIPDDFLVLCPTCHRVIHKQNDESDLEELKRGIGFLHAKKINWV</sequence>
<evidence type="ECO:0000313" key="2">
    <source>
        <dbReference type="EMBL" id="SMO33796.1"/>
    </source>
</evidence>
<dbReference type="CDD" id="cd00085">
    <property type="entry name" value="HNHc"/>
    <property type="match status" value="1"/>
</dbReference>
<dbReference type="RefSeq" id="WP_142632950.1">
    <property type="nucleotide sequence ID" value="NZ_FXTE01000001.1"/>
</dbReference>
<dbReference type="AlphaFoldDB" id="A0A521AG69"/>
<dbReference type="Proteomes" id="UP000319555">
    <property type="component" value="Unassembled WGS sequence"/>
</dbReference>
<dbReference type="Gene3D" id="3.30.920.90">
    <property type="match status" value="1"/>
</dbReference>
<dbReference type="EMBL" id="FXTE01000001">
    <property type="protein sequence ID" value="SMO33796.1"/>
    <property type="molecule type" value="Genomic_DNA"/>
</dbReference>
<dbReference type="OrthoDB" id="9802640at2"/>
<feature type="domain" description="Type IV methyl-directed restriction enzyme EcoKMcrB subunit DNA-binding" evidence="1">
    <location>
        <begin position="9"/>
        <end position="189"/>
    </location>
</feature>
<proteinExistence type="predicted"/>
<protein>
    <recommendedName>
        <fullName evidence="1">Type IV methyl-directed restriction enzyme EcoKMcrB subunit DNA-binding domain-containing protein</fullName>
    </recommendedName>
</protein>
<dbReference type="Pfam" id="PF12102">
    <property type="entry name" value="MrcB_N"/>
    <property type="match status" value="1"/>
</dbReference>
<accession>A0A521AG69</accession>
<evidence type="ECO:0000313" key="3">
    <source>
        <dbReference type="Proteomes" id="UP000319555"/>
    </source>
</evidence>
<dbReference type="InterPro" id="IPR021961">
    <property type="entry name" value="McrB_DNA-bd"/>
</dbReference>
<organism evidence="2 3">
    <name type="scientific">Ruegeria faecimaris</name>
    <dbReference type="NCBI Taxonomy" id="686389"/>
    <lineage>
        <taxon>Bacteria</taxon>
        <taxon>Pseudomonadati</taxon>
        <taxon>Pseudomonadota</taxon>
        <taxon>Alphaproteobacteria</taxon>
        <taxon>Rhodobacterales</taxon>
        <taxon>Roseobacteraceae</taxon>
        <taxon>Ruegeria</taxon>
    </lineage>
</organism>
<gene>
    <name evidence="2" type="ORF">SAMN06265380_101100</name>
</gene>
<keyword evidence="3" id="KW-1185">Reference proteome</keyword>
<dbReference type="InterPro" id="IPR003615">
    <property type="entry name" value="HNH_nuc"/>
</dbReference>